<organism evidence="1">
    <name type="scientific">Anguilla anguilla</name>
    <name type="common">European freshwater eel</name>
    <name type="synonym">Muraena anguilla</name>
    <dbReference type="NCBI Taxonomy" id="7936"/>
    <lineage>
        <taxon>Eukaryota</taxon>
        <taxon>Metazoa</taxon>
        <taxon>Chordata</taxon>
        <taxon>Craniata</taxon>
        <taxon>Vertebrata</taxon>
        <taxon>Euteleostomi</taxon>
        <taxon>Actinopterygii</taxon>
        <taxon>Neopterygii</taxon>
        <taxon>Teleostei</taxon>
        <taxon>Anguilliformes</taxon>
        <taxon>Anguillidae</taxon>
        <taxon>Anguilla</taxon>
    </lineage>
</organism>
<sequence length="55" mass="6204">MTPVFQKMLKVGHVESSSPVEVEALGPTVPVRVSTVCAKMSLATLEDERERWYRQ</sequence>
<accession>A0A0E9QZU5</accession>
<reference evidence="1" key="1">
    <citation type="submission" date="2014-11" db="EMBL/GenBank/DDBJ databases">
        <authorList>
            <person name="Amaro Gonzalez C."/>
        </authorList>
    </citation>
    <scope>NUCLEOTIDE SEQUENCE</scope>
</reference>
<proteinExistence type="predicted"/>
<dbReference type="EMBL" id="GBXM01086964">
    <property type="protein sequence ID" value="JAH21613.1"/>
    <property type="molecule type" value="Transcribed_RNA"/>
</dbReference>
<name>A0A0E9QZU5_ANGAN</name>
<evidence type="ECO:0000313" key="1">
    <source>
        <dbReference type="EMBL" id="JAH21613.1"/>
    </source>
</evidence>
<protein>
    <submittedName>
        <fullName evidence="1">Uncharacterized protein</fullName>
    </submittedName>
</protein>
<dbReference type="AlphaFoldDB" id="A0A0E9QZU5"/>
<reference evidence="1" key="2">
    <citation type="journal article" date="2015" name="Fish Shellfish Immunol.">
        <title>Early steps in the European eel (Anguilla anguilla)-Vibrio vulnificus interaction in the gills: Role of the RtxA13 toxin.</title>
        <authorList>
            <person name="Callol A."/>
            <person name="Pajuelo D."/>
            <person name="Ebbesson L."/>
            <person name="Teles M."/>
            <person name="MacKenzie S."/>
            <person name="Amaro C."/>
        </authorList>
    </citation>
    <scope>NUCLEOTIDE SEQUENCE</scope>
</reference>